<evidence type="ECO:0000313" key="3">
    <source>
        <dbReference type="Proteomes" id="UP000245998"/>
    </source>
</evidence>
<keyword evidence="1" id="KW-0472">Membrane</keyword>
<dbReference type="EMBL" id="QCZG01000030">
    <property type="protein sequence ID" value="PWA09267.1"/>
    <property type="molecule type" value="Genomic_DNA"/>
</dbReference>
<dbReference type="AlphaFoldDB" id="A0A2U1JVN3"/>
<evidence type="ECO:0000313" key="2">
    <source>
        <dbReference type="EMBL" id="PWA09267.1"/>
    </source>
</evidence>
<dbReference type="OrthoDB" id="2428753at2"/>
<sequence length="81" mass="8627">MNKFGVLSFLMALISVIVFLILRGPNVNLLLMAIILGSLSLLGIIFAVISKRWLSGIIGVLCNSVVLVSAYFTLLAYGIAG</sequence>
<feature type="transmembrane region" description="Helical" evidence="1">
    <location>
        <begin position="6"/>
        <end position="22"/>
    </location>
</feature>
<accession>A0A2U1JVN3</accession>
<reference evidence="2 3" key="1">
    <citation type="submission" date="2018-04" db="EMBL/GenBank/DDBJ databases">
        <title>Camelliibacillus theae gen. nov., sp. nov., isolated from Pu'er tea.</title>
        <authorList>
            <person name="Niu L."/>
        </authorList>
    </citation>
    <scope>NUCLEOTIDE SEQUENCE [LARGE SCALE GENOMIC DNA]</scope>
    <source>
        <strain evidence="2 3">T8</strain>
    </source>
</reference>
<feature type="transmembrane region" description="Helical" evidence="1">
    <location>
        <begin position="56"/>
        <end position="80"/>
    </location>
</feature>
<protein>
    <submittedName>
        <fullName evidence="2">Uncharacterized protein</fullName>
    </submittedName>
</protein>
<keyword evidence="3" id="KW-1185">Reference proteome</keyword>
<gene>
    <name evidence="2" type="ORF">DCC39_13275</name>
</gene>
<feature type="transmembrane region" description="Helical" evidence="1">
    <location>
        <begin position="29"/>
        <end position="50"/>
    </location>
</feature>
<keyword evidence="1" id="KW-0812">Transmembrane</keyword>
<dbReference type="RefSeq" id="WP_116555423.1">
    <property type="nucleotide sequence ID" value="NZ_QCZG01000030.1"/>
</dbReference>
<proteinExistence type="predicted"/>
<evidence type="ECO:0000256" key="1">
    <source>
        <dbReference type="SAM" id="Phobius"/>
    </source>
</evidence>
<dbReference type="Proteomes" id="UP000245998">
    <property type="component" value="Unassembled WGS sequence"/>
</dbReference>
<comment type="caution">
    <text evidence="2">The sequence shown here is derived from an EMBL/GenBank/DDBJ whole genome shotgun (WGS) entry which is preliminary data.</text>
</comment>
<organism evidence="2 3">
    <name type="scientific">Pueribacillus theae</name>
    <dbReference type="NCBI Taxonomy" id="2171751"/>
    <lineage>
        <taxon>Bacteria</taxon>
        <taxon>Bacillati</taxon>
        <taxon>Bacillota</taxon>
        <taxon>Bacilli</taxon>
        <taxon>Bacillales</taxon>
        <taxon>Bacillaceae</taxon>
        <taxon>Pueribacillus</taxon>
    </lineage>
</organism>
<name>A0A2U1JVN3_9BACI</name>
<keyword evidence="1" id="KW-1133">Transmembrane helix</keyword>